<dbReference type="Proteomes" id="UP001066276">
    <property type="component" value="Chromosome 2_1"/>
</dbReference>
<dbReference type="AlphaFoldDB" id="A0AAV7VUC1"/>
<comment type="caution">
    <text evidence="2">The sequence shown here is derived from an EMBL/GenBank/DDBJ whole genome shotgun (WGS) entry which is preliminary data.</text>
</comment>
<reference evidence="2" key="1">
    <citation type="journal article" date="2022" name="bioRxiv">
        <title>Sequencing and chromosome-scale assembly of the giantPleurodeles waltlgenome.</title>
        <authorList>
            <person name="Brown T."/>
            <person name="Elewa A."/>
            <person name="Iarovenko S."/>
            <person name="Subramanian E."/>
            <person name="Araus A.J."/>
            <person name="Petzold A."/>
            <person name="Susuki M."/>
            <person name="Suzuki K.-i.T."/>
            <person name="Hayashi T."/>
            <person name="Toyoda A."/>
            <person name="Oliveira C."/>
            <person name="Osipova E."/>
            <person name="Leigh N.D."/>
            <person name="Simon A."/>
            <person name="Yun M.H."/>
        </authorList>
    </citation>
    <scope>NUCLEOTIDE SEQUENCE</scope>
    <source>
        <strain evidence="2">20211129_DDA</strain>
        <tissue evidence="2">Liver</tissue>
    </source>
</reference>
<keyword evidence="3" id="KW-1185">Reference proteome</keyword>
<dbReference type="EMBL" id="JANPWB010000003">
    <property type="protein sequence ID" value="KAJ1203837.1"/>
    <property type="molecule type" value="Genomic_DNA"/>
</dbReference>
<sequence>MAKHGGVQRVLHGRLSRLETEIADLESKQLEGRDDAVLNEIRSKLTEFQEVAQTEVMYLEKYAVVQVYGKGEQLGATLAALLHPNARPM</sequence>
<name>A0AAV7VUC1_PLEWA</name>
<evidence type="ECO:0000313" key="3">
    <source>
        <dbReference type="Proteomes" id="UP001066276"/>
    </source>
</evidence>
<keyword evidence="1" id="KW-0175">Coiled coil</keyword>
<protein>
    <submittedName>
        <fullName evidence="2">Uncharacterized protein</fullName>
    </submittedName>
</protein>
<evidence type="ECO:0000256" key="1">
    <source>
        <dbReference type="SAM" id="Coils"/>
    </source>
</evidence>
<organism evidence="2 3">
    <name type="scientific">Pleurodeles waltl</name>
    <name type="common">Iberian ribbed newt</name>
    <dbReference type="NCBI Taxonomy" id="8319"/>
    <lineage>
        <taxon>Eukaryota</taxon>
        <taxon>Metazoa</taxon>
        <taxon>Chordata</taxon>
        <taxon>Craniata</taxon>
        <taxon>Vertebrata</taxon>
        <taxon>Euteleostomi</taxon>
        <taxon>Amphibia</taxon>
        <taxon>Batrachia</taxon>
        <taxon>Caudata</taxon>
        <taxon>Salamandroidea</taxon>
        <taxon>Salamandridae</taxon>
        <taxon>Pleurodelinae</taxon>
        <taxon>Pleurodeles</taxon>
    </lineage>
</organism>
<evidence type="ECO:0000313" key="2">
    <source>
        <dbReference type="EMBL" id="KAJ1203837.1"/>
    </source>
</evidence>
<proteinExistence type="predicted"/>
<feature type="coiled-coil region" evidence="1">
    <location>
        <begin position="8"/>
        <end position="35"/>
    </location>
</feature>
<gene>
    <name evidence="2" type="ORF">NDU88_007618</name>
</gene>
<accession>A0AAV7VUC1</accession>